<feature type="domain" description="GGDEF" evidence="4">
    <location>
        <begin position="473"/>
        <end position="604"/>
    </location>
</feature>
<dbReference type="SMART" id="SM00267">
    <property type="entry name" value="GGDEF"/>
    <property type="match status" value="1"/>
</dbReference>
<feature type="transmembrane region" description="Helical" evidence="3">
    <location>
        <begin position="392"/>
        <end position="412"/>
    </location>
</feature>
<dbReference type="NCBIfam" id="TIGR00254">
    <property type="entry name" value="GGDEF"/>
    <property type="match status" value="1"/>
</dbReference>
<evidence type="ECO:0000259" key="4">
    <source>
        <dbReference type="PROSITE" id="PS50887"/>
    </source>
</evidence>
<keyword evidence="6" id="KW-1185">Reference proteome</keyword>
<dbReference type="SMART" id="SM00028">
    <property type="entry name" value="TPR"/>
    <property type="match status" value="5"/>
</dbReference>
<dbReference type="InterPro" id="IPR000160">
    <property type="entry name" value="GGDEF_dom"/>
</dbReference>
<gene>
    <name evidence="5" type="ORF">RBH19_09025</name>
</gene>
<dbReference type="EMBL" id="JAVDDT010000005">
    <property type="protein sequence ID" value="MDQ2070016.1"/>
    <property type="molecule type" value="Genomic_DNA"/>
</dbReference>
<dbReference type="Gene3D" id="1.25.40.10">
    <property type="entry name" value="Tetratricopeptide repeat domain"/>
    <property type="match status" value="1"/>
</dbReference>
<proteinExistence type="predicted"/>
<keyword evidence="3" id="KW-0472">Membrane</keyword>
<dbReference type="InterPro" id="IPR011990">
    <property type="entry name" value="TPR-like_helical_dom_sf"/>
</dbReference>
<evidence type="ECO:0000256" key="2">
    <source>
        <dbReference type="ARBA" id="ARBA00034247"/>
    </source>
</evidence>
<dbReference type="PROSITE" id="PS50887">
    <property type="entry name" value="GGDEF"/>
    <property type="match status" value="1"/>
</dbReference>
<protein>
    <recommendedName>
        <fullName evidence="1">diguanylate cyclase</fullName>
        <ecNumber evidence="1">2.7.7.65</ecNumber>
    </recommendedName>
</protein>
<dbReference type="Gene3D" id="3.30.70.270">
    <property type="match status" value="1"/>
</dbReference>
<dbReference type="CDD" id="cd01949">
    <property type="entry name" value="GGDEF"/>
    <property type="match status" value="1"/>
</dbReference>
<dbReference type="Proteomes" id="UP001239019">
    <property type="component" value="Unassembled WGS sequence"/>
</dbReference>
<comment type="caution">
    <text evidence="5">The sequence shown here is derived from an EMBL/GenBank/DDBJ whole genome shotgun (WGS) entry which is preliminary data.</text>
</comment>
<sequence length="605" mass="68147">MTPIQLPKALRFLLLILAIGFLTIPFIAGATEDSPAAARLSEAEGFVQSDPRRALALLDQALQAAEGDGEHLTTVRILHLRAEVLRDQGEVEQALLALDAAEGIAVRARADRLAIRTDFIRGTIHLDNADYDRALAINHAVLRRARAIDAPELVAGAYNTIGNIHFSLSQPERARGFYERAAEQYRALEFRDHLSAVLGNIGNTYNDEGNHQQALPYHLDSLGLARELGRETSVAYQNVNVCNTLVHLDRHEEARRFCQRGIEALEAVGHYRPLNFAYRLMGDLEQESGNLSAAIDYQYRALEIAREMDSPALLEASYQNLSELHEALGDYPQALAYARRHFDVHTRVMSSERQQTIVELEQAYEADQRRSEIERLELDAELREMTLRQRQMLTLVGFGLFIVTALLAILIWRGYRTRKRIGERFQQKNRELREALKTISRLARQDPLTGLSNRRRLMEVVKAELARRSRTGSPIAVSLGDIDYFKQINDEHGHHIGDQILVALGRRIRSCLRENDLLCRWGGEEFLVLMPETDVNAARKAMEKVCAAVSAKPFETDAGPIDVTITFGVAELMGDDFKEAVRTADRAMYTGKHQGRNRVMVIVGE</sequence>
<keyword evidence="3" id="KW-1133">Transmembrane helix</keyword>
<name>A0ABU0W7K4_9GAMM</name>
<evidence type="ECO:0000256" key="3">
    <source>
        <dbReference type="SAM" id="Phobius"/>
    </source>
</evidence>
<dbReference type="InterPro" id="IPR019734">
    <property type="entry name" value="TPR_rpt"/>
</dbReference>
<dbReference type="Pfam" id="PF13424">
    <property type="entry name" value="TPR_12"/>
    <property type="match status" value="2"/>
</dbReference>
<evidence type="ECO:0000313" key="5">
    <source>
        <dbReference type="EMBL" id="MDQ2070016.1"/>
    </source>
</evidence>
<dbReference type="Pfam" id="PF00990">
    <property type="entry name" value="GGDEF"/>
    <property type="match status" value="1"/>
</dbReference>
<dbReference type="PANTHER" id="PTHR45138">
    <property type="entry name" value="REGULATORY COMPONENTS OF SENSORY TRANSDUCTION SYSTEM"/>
    <property type="match status" value="1"/>
</dbReference>
<dbReference type="SUPFAM" id="SSF55073">
    <property type="entry name" value="Nucleotide cyclase"/>
    <property type="match status" value="1"/>
</dbReference>
<dbReference type="PANTHER" id="PTHR45138:SF9">
    <property type="entry name" value="DIGUANYLATE CYCLASE DGCM-RELATED"/>
    <property type="match status" value="1"/>
</dbReference>
<dbReference type="RefSeq" id="WP_306728515.1">
    <property type="nucleotide sequence ID" value="NZ_JAVDDT010000005.1"/>
</dbReference>
<dbReference type="InterPro" id="IPR029787">
    <property type="entry name" value="Nucleotide_cyclase"/>
</dbReference>
<reference evidence="5 6" key="1">
    <citation type="submission" date="2023-08" db="EMBL/GenBank/DDBJ databases">
        <title>Whole-genome sequencing of halo(alkali)philic microorganisms from hypersaline lakes.</title>
        <authorList>
            <person name="Sorokin D.Y."/>
            <person name="Abbas B."/>
            <person name="Merkel A.Y."/>
        </authorList>
    </citation>
    <scope>NUCLEOTIDE SEQUENCE [LARGE SCALE GENOMIC DNA]</scope>
    <source>
        <strain evidence="5 6">AB-CW4</strain>
    </source>
</reference>
<dbReference type="InterPro" id="IPR043128">
    <property type="entry name" value="Rev_trsase/Diguanyl_cyclase"/>
</dbReference>
<organism evidence="5 6">
    <name type="scientific">Natronospira bacteriovora</name>
    <dbReference type="NCBI Taxonomy" id="3069753"/>
    <lineage>
        <taxon>Bacteria</taxon>
        <taxon>Pseudomonadati</taxon>
        <taxon>Pseudomonadota</taxon>
        <taxon>Gammaproteobacteria</taxon>
        <taxon>Natronospirales</taxon>
        <taxon>Natronospiraceae</taxon>
        <taxon>Natronospira</taxon>
    </lineage>
</organism>
<dbReference type="EC" id="2.7.7.65" evidence="1"/>
<keyword evidence="3" id="KW-0812">Transmembrane</keyword>
<accession>A0ABU0W7K4</accession>
<dbReference type="SUPFAM" id="SSF48452">
    <property type="entry name" value="TPR-like"/>
    <property type="match status" value="2"/>
</dbReference>
<dbReference type="InterPro" id="IPR050469">
    <property type="entry name" value="Diguanylate_Cyclase"/>
</dbReference>
<evidence type="ECO:0000256" key="1">
    <source>
        <dbReference type="ARBA" id="ARBA00012528"/>
    </source>
</evidence>
<comment type="catalytic activity">
    <reaction evidence="2">
        <text>2 GTP = 3',3'-c-di-GMP + 2 diphosphate</text>
        <dbReference type="Rhea" id="RHEA:24898"/>
        <dbReference type="ChEBI" id="CHEBI:33019"/>
        <dbReference type="ChEBI" id="CHEBI:37565"/>
        <dbReference type="ChEBI" id="CHEBI:58805"/>
        <dbReference type="EC" id="2.7.7.65"/>
    </reaction>
</comment>
<evidence type="ECO:0000313" key="6">
    <source>
        <dbReference type="Proteomes" id="UP001239019"/>
    </source>
</evidence>